<dbReference type="SUPFAM" id="SSF54534">
    <property type="entry name" value="FKBP-like"/>
    <property type="match status" value="1"/>
</dbReference>
<proteinExistence type="predicted"/>
<evidence type="ECO:0000256" key="1">
    <source>
        <dbReference type="SAM" id="SignalP"/>
    </source>
</evidence>
<dbReference type="InterPro" id="IPR046357">
    <property type="entry name" value="PPIase_dom_sf"/>
</dbReference>
<dbReference type="AlphaFoldDB" id="A0A5C8HND2"/>
<dbReference type="RefSeq" id="WP_147824397.1">
    <property type="nucleotide sequence ID" value="NZ_BAAARG010000001.1"/>
</dbReference>
<accession>A0A5C8HND2</accession>
<dbReference type="GO" id="GO:0003755">
    <property type="term" value="F:peptidyl-prolyl cis-trans isomerase activity"/>
    <property type="evidence" value="ECO:0007669"/>
    <property type="project" value="InterPro"/>
</dbReference>
<dbReference type="PROSITE" id="PS51257">
    <property type="entry name" value="PROKAR_LIPOPROTEIN"/>
    <property type="match status" value="1"/>
</dbReference>
<evidence type="ECO:0000313" key="2">
    <source>
        <dbReference type="EMBL" id="TXK05586.1"/>
    </source>
</evidence>
<sequence>MRKPVVALTAVSALALALVGCTAETPNTTKVAASSCATAFDAETPLLDTLTVNSEGSESPSVALPNPLQVPRNERKIVVEGDGQRITDTTQLAHLTVWGGTSTSGDIIGPLGSPDGTMDAVDSWAQVLPGLPEELLCVPSGSRVIISVPFDDLTPTFAEYYELTPEQGAIFIVDVGQVVPLAANGSDVFNADHGLPAVIRDTTGRPGLIIPSGDAPTEVRTQTLLKGDGPAITADTPVYMQALAVAWRADEPFINTWAQTQPAAMPLAQAFPEVVATALEGATVGSQVMVVIPAGSIPAEALTGSNIPADEALVFVVDVLAVAE</sequence>
<feature type="signal peptide" evidence="1">
    <location>
        <begin position="1"/>
        <end position="23"/>
    </location>
</feature>
<protein>
    <submittedName>
        <fullName evidence="2">FKBP-type peptidyl-prolyl cis-trans isomerase</fullName>
    </submittedName>
</protein>
<feature type="chain" id="PRO_5023064645" evidence="1">
    <location>
        <begin position="24"/>
        <end position="324"/>
    </location>
</feature>
<keyword evidence="2" id="KW-0413">Isomerase</keyword>
<dbReference type="EMBL" id="VRSW01000001">
    <property type="protein sequence ID" value="TXK05586.1"/>
    <property type="molecule type" value="Genomic_DNA"/>
</dbReference>
<dbReference type="OrthoDB" id="25996at2"/>
<comment type="caution">
    <text evidence="2">The sequence shown here is derived from an EMBL/GenBank/DDBJ whole genome shotgun (WGS) entry which is preliminary data.</text>
</comment>
<dbReference type="Proteomes" id="UP000321196">
    <property type="component" value="Unassembled WGS sequence"/>
</dbReference>
<name>A0A5C8HND2_9MICO</name>
<keyword evidence="3" id="KW-1185">Reference proteome</keyword>
<gene>
    <name evidence="2" type="ORF">FVP60_00900</name>
</gene>
<keyword evidence="1" id="KW-0732">Signal</keyword>
<organism evidence="2 3">
    <name type="scientific">Microbacterium mitrae</name>
    <dbReference type="NCBI Taxonomy" id="664640"/>
    <lineage>
        <taxon>Bacteria</taxon>
        <taxon>Bacillati</taxon>
        <taxon>Actinomycetota</taxon>
        <taxon>Actinomycetes</taxon>
        <taxon>Micrococcales</taxon>
        <taxon>Microbacteriaceae</taxon>
        <taxon>Microbacterium</taxon>
    </lineage>
</organism>
<reference evidence="2 3" key="1">
    <citation type="submission" date="2019-08" db="EMBL/GenBank/DDBJ databases">
        <authorList>
            <person name="Dong K."/>
        </authorList>
    </citation>
    <scope>NUCLEOTIDE SEQUENCE [LARGE SCALE GENOMIC DNA]</scope>
    <source>
        <strain evidence="2 3">M4-8</strain>
    </source>
</reference>
<dbReference type="Gene3D" id="3.10.50.40">
    <property type="match status" value="1"/>
</dbReference>
<evidence type="ECO:0000313" key="3">
    <source>
        <dbReference type="Proteomes" id="UP000321196"/>
    </source>
</evidence>